<sequence>MGQITFGDGVAIGMLVIYIFCLPFSIAVCLRHGLARASGWIFLSIFSILRIIGCSAQLVTITHASKTAVTVAEVTQALGLSPLLLASLGLLARLLSSIQSSSQDSALCFYLIRLIQTPCIIGLILCIVGATNASSPMDIFQQDTLRAGLIIFTVVLGALFILYIGSYIGYHKTGRGERPLVVAVGGSLPLLLIRMVYSLLECFGSHAPGSVLVSNPAAEILELFLANMEEIIITILYIATGMALYPGRAGPNSSEGADNRTRKLEYRARRNGL</sequence>
<dbReference type="STRING" id="1073089.A0A1L9R5D3"/>
<feature type="domain" description="DUF7702" evidence="2">
    <location>
        <begin position="5"/>
        <end position="244"/>
    </location>
</feature>
<dbReference type="EMBL" id="KV878217">
    <property type="protein sequence ID" value="OJJ30112.1"/>
    <property type="molecule type" value="Genomic_DNA"/>
</dbReference>
<dbReference type="Proteomes" id="UP000184383">
    <property type="component" value="Unassembled WGS sequence"/>
</dbReference>
<evidence type="ECO:0000259" key="2">
    <source>
        <dbReference type="Pfam" id="PF24800"/>
    </source>
</evidence>
<keyword evidence="4" id="KW-1185">Reference proteome</keyword>
<keyword evidence="1" id="KW-0812">Transmembrane</keyword>
<protein>
    <recommendedName>
        <fullName evidence="2">DUF7702 domain-containing protein</fullName>
    </recommendedName>
</protein>
<dbReference type="PANTHER" id="PTHR42109">
    <property type="entry name" value="UNPLACED GENOMIC SCAFFOLD UM_SCAF_CONTIG_1.265, WHOLE GENOME SHOTGUN SEQUENCE"/>
    <property type="match status" value="1"/>
</dbReference>
<evidence type="ECO:0000256" key="1">
    <source>
        <dbReference type="SAM" id="Phobius"/>
    </source>
</evidence>
<accession>A0A1L9R5D3</accession>
<feature type="transmembrane region" description="Helical" evidence="1">
    <location>
        <begin position="220"/>
        <end position="245"/>
    </location>
</feature>
<dbReference type="RefSeq" id="XP_040683789.1">
    <property type="nucleotide sequence ID" value="XM_040829435.1"/>
</dbReference>
<gene>
    <name evidence="3" type="ORF">ASPWEDRAFT_142299</name>
</gene>
<organism evidence="3 4">
    <name type="scientific">Aspergillus wentii DTO 134E9</name>
    <dbReference type="NCBI Taxonomy" id="1073089"/>
    <lineage>
        <taxon>Eukaryota</taxon>
        <taxon>Fungi</taxon>
        <taxon>Dikarya</taxon>
        <taxon>Ascomycota</taxon>
        <taxon>Pezizomycotina</taxon>
        <taxon>Eurotiomycetes</taxon>
        <taxon>Eurotiomycetidae</taxon>
        <taxon>Eurotiales</taxon>
        <taxon>Aspergillaceae</taxon>
        <taxon>Aspergillus</taxon>
        <taxon>Aspergillus subgen. Cremei</taxon>
    </lineage>
</organism>
<dbReference type="AlphaFoldDB" id="A0A1L9R5D3"/>
<proteinExistence type="predicted"/>
<dbReference type="PANTHER" id="PTHR42109:SF2">
    <property type="entry name" value="INTEGRAL MEMBRANE PROTEIN"/>
    <property type="match status" value="1"/>
</dbReference>
<keyword evidence="1" id="KW-0472">Membrane</keyword>
<reference evidence="4" key="1">
    <citation type="journal article" date="2017" name="Genome Biol.">
        <title>Comparative genomics reveals high biological diversity and specific adaptations in the industrially and medically important fungal genus Aspergillus.</title>
        <authorList>
            <person name="de Vries R.P."/>
            <person name="Riley R."/>
            <person name="Wiebenga A."/>
            <person name="Aguilar-Osorio G."/>
            <person name="Amillis S."/>
            <person name="Uchima C.A."/>
            <person name="Anderluh G."/>
            <person name="Asadollahi M."/>
            <person name="Askin M."/>
            <person name="Barry K."/>
            <person name="Battaglia E."/>
            <person name="Bayram O."/>
            <person name="Benocci T."/>
            <person name="Braus-Stromeyer S.A."/>
            <person name="Caldana C."/>
            <person name="Canovas D."/>
            <person name="Cerqueira G.C."/>
            <person name="Chen F."/>
            <person name="Chen W."/>
            <person name="Choi C."/>
            <person name="Clum A."/>
            <person name="Dos Santos R.A."/>
            <person name="Damasio A.R."/>
            <person name="Diallinas G."/>
            <person name="Emri T."/>
            <person name="Fekete E."/>
            <person name="Flipphi M."/>
            <person name="Freyberg S."/>
            <person name="Gallo A."/>
            <person name="Gournas C."/>
            <person name="Habgood R."/>
            <person name="Hainaut M."/>
            <person name="Harispe M.L."/>
            <person name="Henrissat B."/>
            <person name="Hilden K.S."/>
            <person name="Hope R."/>
            <person name="Hossain A."/>
            <person name="Karabika E."/>
            <person name="Karaffa L."/>
            <person name="Karanyi Z."/>
            <person name="Krasevec N."/>
            <person name="Kuo A."/>
            <person name="Kusch H."/>
            <person name="LaButti K."/>
            <person name="Lagendijk E.L."/>
            <person name="Lapidus A."/>
            <person name="Levasseur A."/>
            <person name="Lindquist E."/>
            <person name="Lipzen A."/>
            <person name="Logrieco A.F."/>
            <person name="MacCabe A."/>
            <person name="Maekelae M.R."/>
            <person name="Malavazi I."/>
            <person name="Melin P."/>
            <person name="Meyer V."/>
            <person name="Mielnichuk N."/>
            <person name="Miskei M."/>
            <person name="Molnar A.P."/>
            <person name="Mule G."/>
            <person name="Ngan C.Y."/>
            <person name="Orejas M."/>
            <person name="Orosz E."/>
            <person name="Ouedraogo J.P."/>
            <person name="Overkamp K.M."/>
            <person name="Park H.-S."/>
            <person name="Perrone G."/>
            <person name="Piumi F."/>
            <person name="Punt P.J."/>
            <person name="Ram A.F."/>
            <person name="Ramon A."/>
            <person name="Rauscher S."/>
            <person name="Record E."/>
            <person name="Riano-Pachon D.M."/>
            <person name="Robert V."/>
            <person name="Roehrig J."/>
            <person name="Ruller R."/>
            <person name="Salamov A."/>
            <person name="Salih N.S."/>
            <person name="Samson R.A."/>
            <person name="Sandor E."/>
            <person name="Sanguinetti M."/>
            <person name="Schuetze T."/>
            <person name="Sepcic K."/>
            <person name="Shelest E."/>
            <person name="Sherlock G."/>
            <person name="Sophianopoulou V."/>
            <person name="Squina F.M."/>
            <person name="Sun H."/>
            <person name="Susca A."/>
            <person name="Todd R.B."/>
            <person name="Tsang A."/>
            <person name="Unkles S.E."/>
            <person name="van de Wiele N."/>
            <person name="van Rossen-Uffink D."/>
            <person name="Oliveira J.V."/>
            <person name="Vesth T.C."/>
            <person name="Visser J."/>
            <person name="Yu J.-H."/>
            <person name="Zhou M."/>
            <person name="Andersen M.R."/>
            <person name="Archer D.B."/>
            <person name="Baker S.E."/>
            <person name="Benoit I."/>
            <person name="Brakhage A.A."/>
            <person name="Braus G.H."/>
            <person name="Fischer R."/>
            <person name="Frisvad J.C."/>
            <person name="Goldman G.H."/>
            <person name="Houbraken J."/>
            <person name="Oakley B."/>
            <person name="Pocsi I."/>
            <person name="Scazzocchio C."/>
            <person name="Seiboth B."/>
            <person name="vanKuyk P.A."/>
            <person name="Wortman J."/>
            <person name="Dyer P.S."/>
            <person name="Grigoriev I.V."/>
        </authorList>
    </citation>
    <scope>NUCLEOTIDE SEQUENCE [LARGE SCALE GENOMIC DNA]</scope>
    <source>
        <strain evidence="4">DTO 134E9</strain>
    </source>
</reference>
<feature type="transmembrane region" description="Helical" evidence="1">
    <location>
        <begin position="40"/>
        <end position="62"/>
    </location>
</feature>
<feature type="transmembrane region" description="Helical" evidence="1">
    <location>
        <begin position="107"/>
        <end position="130"/>
    </location>
</feature>
<dbReference type="VEuPathDB" id="FungiDB:ASPWEDRAFT_142299"/>
<dbReference type="OrthoDB" id="2560628at2759"/>
<dbReference type="InterPro" id="IPR056119">
    <property type="entry name" value="DUF7702"/>
</dbReference>
<feature type="transmembrane region" description="Helical" evidence="1">
    <location>
        <begin position="150"/>
        <end position="168"/>
    </location>
</feature>
<name>A0A1L9R5D3_ASPWE</name>
<evidence type="ECO:0000313" key="4">
    <source>
        <dbReference type="Proteomes" id="UP000184383"/>
    </source>
</evidence>
<evidence type="ECO:0000313" key="3">
    <source>
        <dbReference type="EMBL" id="OJJ30112.1"/>
    </source>
</evidence>
<feature type="transmembrane region" description="Helical" evidence="1">
    <location>
        <begin position="74"/>
        <end position="95"/>
    </location>
</feature>
<feature type="transmembrane region" description="Helical" evidence="1">
    <location>
        <begin position="6"/>
        <end position="28"/>
    </location>
</feature>
<dbReference type="Pfam" id="PF24800">
    <property type="entry name" value="DUF7702"/>
    <property type="match status" value="1"/>
</dbReference>
<keyword evidence="1" id="KW-1133">Transmembrane helix</keyword>
<dbReference type="GeneID" id="63745283"/>
<feature type="transmembrane region" description="Helical" evidence="1">
    <location>
        <begin position="180"/>
        <end position="200"/>
    </location>
</feature>